<evidence type="ECO:0000313" key="3">
    <source>
        <dbReference type="EMBL" id="RDC60120.1"/>
    </source>
</evidence>
<dbReference type="InterPro" id="IPR013094">
    <property type="entry name" value="AB_hydrolase_3"/>
</dbReference>
<comment type="caution">
    <text evidence="3">The sequence shown here is derived from an EMBL/GenBank/DDBJ whole genome shotgun (WGS) entry which is preliminary data.</text>
</comment>
<dbReference type="InterPro" id="IPR029058">
    <property type="entry name" value="AB_hydrolase_fold"/>
</dbReference>
<dbReference type="AlphaFoldDB" id="A0A369Q6U4"/>
<dbReference type="GO" id="GO:0016787">
    <property type="term" value="F:hydrolase activity"/>
    <property type="evidence" value="ECO:0007669"/>
    <property type="project" value="UniProtKB-KW"/>
</dbReference>
<gene>
    <name evidence="3" type="ORF">HME9302_01319</name>
</gene>
<dbReference type="PANTHER" id="PTHR48081:SF8">
    <property type="entry name" value="ALPHA_BETA HYDROLASE FOLD-3 DOMAIN-CONTAINING PROTEIN-RELATED"/>
    <property type="match status" value="1"/>
</dbReference>
<accession>A0A369Q6U4</accession>
<keyword evidence="4" id="KW-1185">Reference proteome</keyword>
<dbReference type="InterPro" id="IPR050300">
    <property type="entry name" value="GDXG_lipolytic_enzyme"/>
</dbReference>
<proteinExistence type="predicted"/>
<feature type="domain" description="Alpha/beta hydrolase fold-3" evidence="2">
    <location>
        <begin position="89"/>
        <end position="292"/>
    </location>
</feature>
<evidence type="ECO:0000256" key="1">
    <source>
        <dbReference type="ARBA" id="ARBA00022801"/>
    </source>
</evidence>
<dbReference type="Proteomes" id="UP000253727">
    <property type="component" value="Unassembled WGS sequence"/>
</dbReference>
<dbReference type="Pfam" id="PF07859">
    <property type="entry name" value="Abhydrolase_3"/>
    <property type="match status" value="1"/>
</dbReference>
<name>A0A369Q6U4_9SPHN</name>
<organism evidence="3 4">
    <name type="scientific">Alteripontixanthobacter maritimus</name>
    <dbReference type="NCBI Taxonomy" id="2161824"/>
    <lineage>
        <taxon>Bacteria</taxon>
        <taxon>Pseudomonadati</taxon>
        <taxon>Pseudomonadota</taxon>
        <taxon>Alphaproteobacteria</taxon>
        <taxon>Sphingomonadales</taxon>
        <taxon>Erythrobacteraceae</taxon>
        <taxon>Alteripontixanthobacter</taxon>
    </lineage>
</organism>
<dbReference type="PANTHER" id="PTHR48081">
    <property type="entry name" value="AB HYDROLASE SUPERFAMILY PROTEIN C4A8.06C"/>
    <property type="match status" value="1"/>
</dbReference>
<reference evidence="3 4" key="1">
    <citation type="submission" date="2018-04" db="EMBL/GenBank/DDBJ databases">
        <title>Altererythrobacter sp. HME9302 genome sequencing and assembly.</title>
        <authorList>
            <person name="Kang H."/>
            <person name="Kim H."/>
            <person name="Joh K."/>
        </authorList>
    </citation>
    <scope>NUCLEOTIDE SEQUENCE [LARGE SCALE GENOMIC DNA]</scope>
    <source>
        <strain evidence="3 4">HME9302</strain>
    </source>
</reference>
<protein>
    <submittedName>
        <fullName evidence="3">Arylacetamide deacetylase-like</fullName>
        <ecNumber evidence="3">3.1.1.-</ecNumber>
    </submittedName>
</protein>
<dbReference type="RefSeq" id="WP_115366346.1">
    <property type="nucleotide sequence ID" value="NZ_QBKA01000002.1"/>
</dbReference>
<sequence length="325" mass="34994">MPDTEADTDHFVRDDTRAFLAMLEAMNGPNMEDMELGEARMSMRAMGSIAEADAQDVAVVRDLTCPGPAGEIPLRFYDTKDTRGPTPVVMFFHGGGFVIGDLEVYDSLCREIAHQLDLPVVSVDYRLAPEAPFPAAPDDCEAAARWVASSPKALDREVTGLVITGDSAGGNLTIVTTNQLANEPADVPVIVQAPIYPIADDISQHQSLKDFAEGFLLDSKTMGWFTRSYAGDADDPRHTPMVGDCSNTPPTVICTAGLDPLRDSGRNYAAHLIQQGTEVSYFEFPGIIHGFTTLRKAIPSGQADLDTFLAAIKVKLDAFQQGGAN</sequence>
<dbReference type="EMBL" id="QBKA01000002">
    <property type="protein sequence ID" value="RDC60120.1"/>
    <property type="molecule type" value="Genomic_DNA"/>
</dbReference>
<dbReference type="Gene3D" id="3.40.50.1820">
    <property type="entry name" value="alpha/beta hydrolase"/>
    <property type="match status" value="1"/>
</dbReference>
<dbReference type="SUPFAM" id="SSF53474">
    <property type="entry name" value="alpha/beta-Hydrolases"/>
    <property type="match status" value="1"/>
</dbReference>
<evidence type="ECO:0000259" key="2">
    <source>
        <dbReference type="Pfam" id="PF07859"/>
    </source>
</evidence>
<keyword evidence="1 3" id="KW-0378">Hydrolase</keyword>
<dbReference type="EC" id="3.1.1.-" evidence="3"/>
<evidence type="ECO:0000313" key="4">
    <source>
        <dbReference type="Proteomes" id="UP000253727"/>
    </source>
</evidence>
<dbReference type="OrthoDB" id="9806180at2"/>